<dbReference type="RefSeq" id="WP_003351240.1">
    <property type="nucleotide sequence ID" value="NZ_AFEU01000002.1"/>
</dbReference>
<dbReference type="eggNOG" id="COG2204">
    <property type="taxonomic scope" value="Bacteria"/>
</dbReference>
<dbReference type="GO" id="GO:0051782">
    <property type="term" value="P:negative regulation of cell division"/>
    <property type="evidence" value="ECO:0007669"/>
    <property type="project" value="TreeGrafter"/>
</dbReference>
<dbReference type="InterPro" id="IPR011006">
    <property type="entry name" value="CheY-like_superfamily"/>
</dbReference>
<dbReference type="GO" id="GO:0009898">
    <property type="term" value="C:cytoplasmic side of plasma membrane"/>
    <property type="evidence" value="ECO:0007669"/>
    <property type="project" value="TreeGrafter"/>
</dbReference>
<dbReference type="Pfam" id="PF13614">
    <property type="entry name" value="AAA_31"/>
    <property type="match status" value="1"/>
</dbReference>
<comment type="caution">
    <text evidence="2">The sequence shown here is derived from an EMBL/GenBank/DDBJ whole genome shotgun (WGS) entry which is preliminary data.</text>
</comment>
<dbReference type="GO" id="GO:0005829">
    <property type="term" value="C:cytosol"/>
    <property type="evidence" value="ECO:0007669"/>
    <property type="project" value="TreeGrafter"/>
</dbReference>
<dbReference type="OrthoDB" id="2512803at2"/>
<dbReference type="PANTHER" id="PTHR43384">
    <property type="entry name" value="SEPTUM SITE-DETERMINING PROTEIN MIND HOMOLOG, CHLOROPLASTIC-RELATED"/>
    <property type="match status" value="1"/>
</dbReference>
<dbReference type="EMBL" id="AFEU01000002">
    <property type="protein sequence ID" value="EIJ79850.1"/>
    <property type="molecule type" value="Genomic_DNA"/>
</dbReference>
<protein>
    <recommendedName>
        <fullName evidence="1">AAA domain-containing protein</fullName>
    </recommendedName>
</protein>
<dbReference type="Proteomes" id="UP000010523">
    <property type="component" value="Unassembled WGS sequence"/>
</dbReference>
<name>I3E029_BACMT</name>
<sequence length="383" mass="42851">MEPKLKILLVSDDEVIHNQILNAVSGSYTVQLINTGDVVREVNRDVQDIVIYVQPESDIAVESIQYIKSVSPSTLVIFIAKGYDFTQLRNITKAGAVEFFVYPEEHSLFVSRFPTIFQNYEIQKIKKDEIFSPFARGRGQILSIFSGNGGSGKSNLAAALAQTIKLESTAEVILIDLNLQFGGIETLLSIQSNRSIADLTPVINELNESHIRNVSQKLDTSKLDVLISPCDAEASEIITEEFVAKLLRTCRRSFDFVVVDLPSFINSQVVTALEESDQIFYVLTPDTPALKVLKQFEELAVRLGIELPSRTSIILNKIGKENEIQEKDLKSVLRFPIAASVRFDHKGLQPFLNKGEPVRKTAKEKRLIPFAKDVKKWALSVLK</sequence>
<reference evidence="2 3" key="1">
    <citation type="journal article" date="2012" name="Appl. Environ. Microbiol.">
        <title>Genome Sequence of Thermotolerant Bacillus methanolicus: Features and Regulation Related to Methylotrophy and Production of L-Lysine and L-Glutamate from Methanol.</title>
        <authorList>
            <person name="Heggeset T.M."/>
            <person name="Krog A."/>
            <person name="Balzer S."/>
            <person name="Wentzel A."/>
            <person name="Ellingsen T.E."/>
            <person name="Brautaset T."/>
        </authorList>
    </citation>
    <scope>NUCLEOTIDE SEQUENCE [LARGE SCALE GENOMIC DNA]</scope>
    <source>
        <strain evidence="2 3">PB1</strain>
    </source>
</reference>
<dbReference type="STRING" id="997296.PB1_05777"/>
<keyword evidence="3" id="KW-1185">Reference proteome</keyword>
<proteinExistence type="predicted"/>
<dbReference type="GO" id="GO:0005524">
    <property type="term" value="F:ATP binding"/>
    <property type="evidence" value="ECO:0007669"/>
    <property type="project" value="TreeGrafter"/>
</dbReference>
<accession>I3E029</accession>
<dbReference type="SUPFAM" id="SSF52540">
    <property type="entry name" value="P-loop containing nucleoside triphosphate hydrolases"/>
    <property type="match status" value="1"/>
</dbReference>
<evidence type="ECO:0000313" key="2">
    <source>
        <dbReference type="EMBL" id="EIJ79850.1"/>
    </source>
</evidence>
<dbReference type="AlphaFoldDB" id="I3E029"/>
<dbReference type="SUPFAM" id="SSF52172">
    <property type="entry name" value="CheY-like"/>
    <property type="match status" value="1"/>
</dbReference>
<feature type="domain" description="AAA" evidence="1">
    <location>
        <begin position="140"/>
        <end position="296"/>
    </location>
</feature>
<dbReference type="Gene3D" id="3.40.50.300">
    <property type="entry name" value="P-loop containing nucleotide triphosphate hydrolases"/>
    <property type="match status" value="1"/>
</dbReference>
<evidence type="ECO:0000259" key="1">
    <source>
        <dbReference type="Pfam" id="PF13614"/>
    </source>
</evidence>
<evidence type="ECO:0000313" key="3">
    <source>
        <dbReference type="Proteomes" id="UP000010523"/>
    </source>
</evidence>
<dbReference type="PANTHER" id="PTHR43384:SF13">
    <property type="entry name" value="SLR0110 PROTEIN"/>
    <property type="match status" value="1"/>
</dbReference>
<dbReference type="PATRIC" id="fig|997296.3.peg.1235"/>
<dbReference type="InterPro" id="IPR025669">
    <property type="entry name" value="AAA_dom"/>
</dbReference>
<dbReference type="InterPro" id="IPR050625">
    <property type="entry name" value="ParA/MinD_ATPase"/>
</dbReference>
<dbReference type="eggNOG" id="COG4963">
    <property type="taxonomic scope" value="Bacteria"/>
</dbReference>
<dbReference type="GO" id="GO:0016887">
    <property type="term" value="F:ATP hydrolysis activity"/>
    <property type="evidence" value="ECO:0007669"/>
    <property type="project" value="TreeGrafter"/>
</dbReference>
<gene>
    <name evidence="2" type="ORF">PB1_05777</name>
</gene>
<organism evidence="2 3">
    <name type="scientific">Bacillus methanolicus PB1</name>
    <dbReference type="NCBI Taxonomy" id="997296"/>
    <lineage>
        <taxon>Bacteria</taxon>
        <taxon>Bacillati</taxon>
        <taxon>Bacillota</taxon>
        <taxon>Bacilli</taxon>
        <taxon>Bacillales</taxon>
        <taxon>Bacillaceae</taxon>
        <taxon>Bacillus</taxon>
    </lineage>
</organism>
<dbReference type="InterPro" id="IPR027417">
    <property type="entry name" value="P-loop_NTPase"/>
</dbReference>